<feature type="transmembrane region" description="Helical" evidence="1">
    <location>
        <begin position="31"/>
        <end position="49"/>
    </location>
</feature>
<evidence type="ECO:0000313" key="3">
    <source>
        <dbReference type="Proteomes" id="UP000289841"/>
    </source>
</evidence>
<dbReference type="EMBL" id="LR215048">
    <property type="protein sequence ID" value="VEU80055.1"/>
    <property type="molecule type" value="Genomic_DNA"/>
</dbReference>
<evidence type="ECO:0000313" key="2">
    <source>
        <dbReference type="EMBL" id="VEU80055.1"/>
    </source>
</evidence>
<accession>A0A449BC97</accession>
<protein>
    <submittedName>
        <fullName evidence="2">Uncharacterized protein</fullName>
    </submittedName>
</protein>
<keyword evidence="3" id="KW-1185">Reference proteome</keyword>
<dbReference type="KEGG" id="aaxa:NCTC10138_00411"/>
<organism evidence="2 3">
    <name type="scientific">Haploplasma axanthum</name>
    <name type="common">Acholeplasma axanthum</name>
    <dbReference type="NCBI Taxonomy" id="29552"/>
    <lineage>
        <taxon>Bacteria</taxon>
        <taxon>Bacillati</taxon>
        <taxon>Mycoplasmatota</taxon>
        <taxon>Mollicutes</taxon>
        <taxon>Acholeplasmatales</taxon>
        <taxon>Acholeplasmataceae</taxon>
        <taxon>Haploplasma</taxon>
    </lineage>
</organism>
<name>A0A449BC97_HAPAX</name>
<keyword evidence="1" id="KW-0472">Membrane</keyword>
<feature type="transmembrane region" description="Helical" evidence="1">
    <location>
        <begin position="6"/>
        <end position="24"/>
    </location>
</feature>
<reference evidence="2 3" key="1">
    <citation type="submission" date="2019-01" db="EMBL/GenBank/DDBJ databases">
        <authorList>
            <consortium name="Pathogen Informatics"/>
        </authorList>
    </citation>
    <scope>NUCLEOTIDE SEQUENCE [LARGE SCALE GENOMIC DNA]</scope>
    <source>
        <strain evidence="2 3">NCTC10138</strain>
    </source>
</reference>
<evidence type="ECO:0000256" key="1">
    <source>
        <dbReference type="SAM" id="Phobius"/>
    </source>
</evidence>
<dbReference type="AlphaFoldDB" id="A0A449BC97"/>
<feature type="transmembrane region" description="Helical" evidence="1">
    <location>
        <begin position="271"/>
        <end position="295"/>
    </location>
</feature>
<gene>
    <name evidence="2" type="ORF">NCTC10138_00411</name>
</gene>
<keyword evidence="1" id="KW-0812">Transmembrane</keyword>
<dbReference type="Proteomes" id="UP000289841">
    <property type="component" value="Chromosome"/>
</dbReference>
<proteinExistence type="predicted"/>
<keyword evidence="1" id="KW-1133">Transmembrane helix</keyword>
<sequence length="308" mass="36533">MFEYQYLHIDIFWYIIYCTLKGVIIIKKTTLIWQLIFIFFAVLIFSTFIKPLANLEMEKSYVKNEIIPLKNENFDEYLKKVSIFADFAYQTNPVLSETLIDENGTIGFDLYRARKYYKNDKYIDGIILFLNTARYKNNDFISLDSSIIYNEVVNTSSDSNSNNINLESITQKTFFPAFFINNYTLENNKISTIKEIRINITTKNFESKPLLSFSSNESTVYLFNKNLDDYPFTHSSYSLDEYIQNIRPTDSESNINNLHYLESNRSIFKNYTYILIIWYSLYGLLIIILSYLILFKPLIKFYKEKNSK</sequence>